<dbReference type="InterPro" id="IPR027417">
    <property type="entry name" value="P-loop_NTPase"/>
</dbReference>
<evidence type="ECO:0000313" key="1">
    <source>
        <dbReference type="EMBL" id="CAB4180488.1"/>
    </source>
</evidence>
<name>A0A6J5QH56_9CAUD</name>
<dbReference type="Gene3D" id="3.40.50.300">
    <property type="entry name" value="P-loop containing nucleotide triphosphate hydrolases"/>
    <property type="match status" value="1"/>
</dbReference>
<dbReference type="EMBL" id="LR796994">
    <property type="protein sequence ID" value="CAB4180488.1"/>
    <property type="molecule type" value="Genomic_DNA"/>
</dbReference>
<organism evidence="1">
    <name type="scientific">uncultured Caudovirales phage</name>
    <dbReference type="NCBI Taxonomy" id="2100421"/>
    <lineage>
        <taxon>Viruses</taxon>
        <taxon>Duplodnaviria</taxon>
        <taxon>Heunggongvirae</taxon>
        <taxon>Uroviricota</taxon>
        <taxon>Caudoviricetes</taxon>
        <taxon>Peduoviridae</taxon>
        <taxon>Maltschvirus</taxon>
        <taxon>Maltschvirus maltsch</taxon>
    </lineage>
</organism>
<protein>
    <submittedName>
        <fullName evidence="1">Uncharacterized protein</fullName>
    </submittedName>
</protein>
<gene>
    <name evidence="1" type="ORF">UFOVP1040_62</name>
</gene>
<sequence length="190" mass="20621">MGVMPIAPSLIVALVGEPGCGKVAAARHLEERTGFRRVGFTDRINAMLRVGLNLTDLQLDGDAKHTPLDEMGGVTPVHLKQTLGYEWGRVRVHSDVWVNLWKADVLALAGQGIVVDDIRFANEASAVRALGGTVIRIERPGISRPERASDRHARDIACDTTVVNDKGLGDLYRSLERAIDRARRSPAVAA</sequence>
<reference evidence="1" key="1">
    <citation type="submission" date="2020-05" db="EMBL/GenBank/DDBJ databases">
        <authorList>
            <person name="Chiriac C."/>
            <person name="Salcher M."/>
            <person name="Ghai R."/>
            <person name="Kavagutti S V."/>
        </authorList>
    </citation>
    <scope>NUCLEOTIDE SEQUENCE</scope>
</reference>
<proteinExistence type="predicted"/>
<accession>A0A6J5QH56</accession>